<evidence type="ECO:0000256" key="5">
    <source>
        <dbReference type="SAM" id="Phobius"/>
    </source>
</evidence>
<dbReference type="AlphaFoldDB" id="A0AAF0ELY9"/>
<feature type="transmembrane region" description="Helical" evidence="5">
    <location>
        <begin position="113"/>
        <end position="132"/>
    </location>
</feature>
<gene>
    <name evidence="7" type="ORF">MNAN1_002262</name>
</gene>
<organism evidence="7 8">
    <name type="scientific">Malassezia nana</name>
    <dbReference type="NCBI Taxonomy" id="180528"/>
    <lineage>
        <taxon>Eukaryota</taxon>
        <taxon>Fungi</taxon>
        <taxon>Dikarya</taxon>
        <taxon>Basidiomycota</taxon>
        <taxon>Ustilaginomycotina</taxon>
        <taxon>Malasseziomycetes</taxon>
        <taxon>Malasseziales</taxon>
        <taxon>Malasseziaceae</taxon>
        <taxon>Malassezia</taxon>
    </lineage>
</organism>
<dbReference type="InterPro" id="IPR052430">
    <property type="entry name" value="IVT-Associated"/>
</dbReference>
<reference evidence="7" key="1">
    <citation type="submission" date="2023-03" db="EMBL/GenBank/DDBJ databases">
        <title>Mating type loci evolution in Malassezia.</title>
        <authorList>
            <person name="Coelho M.A."/>
        </authorList>
    </citation>
    <scope>NUCLEOTIDE SEQUENCE</scope>
    <source>
        <strain evidence="7">CBS 9557</strain>
    </source>
</reference>
<feature type="transmembrane region" description="Helical" evidence="5">
    <location>
        <begin position="47"/>
        <end position="64"/>
    </location>
</feature>
<keyword evidence="8" id="KW-1185">Reference proteome</keyword>
<evidence type="ECO:0000256" key="2">
    <source>
        <dbReference type="ARBA" id="ARBA00022692"/>
    </source>
</evidence>
<feature type="transmembrane region" description="Helical" evidence="5">
    <location>
        <begin position="703"/>
        <end position="724"/>
    </location>
</feature>
<dbReference type="PANTHER" id="PTHR47804:SF3">
    <property type="entry name" value="PROTEIN BRE4"/>
    <property type="match status" value="1"/>
</dbReference>
<feature type="transmembrane region" description="Helical" evidence="5">
    <location>
        <begin position="21"/>
        <end position="41"/>
    </location>
</feature>
<feature type="transmembrane region" description="Helical" evidence="5">
    <location>
        <begin position="757"/>
        <end position="774"/>
    </location>
</feature>
<evidence type="ECO:0000256" key="4">
    <source>
        <dbReference type="ARBA" id="ARBA00023136"/>
    </source>
</evidence>
<feature type="transmembrane region" description="Helical" evidence="5">
    <location>
        <begin position="76"/>
        <end position="101"/>
    </location>
</feature>
<dbReference type="PANTHER" id="PTHR47804">
    <property type="entry name" value="60S RIBOSOMAL PROTEIN L19"/>
    <property type="match status" value="1"/>
</dbReference>
<evidence type="ECO:0000313" key="8">
    <source>
        <dbReference type="Proteomes" id="UP001213623"/>
    </source>
</evidence>
<dbReference type="Proteomes" id="UP001213623">
    <property type="component" value="Chromosome 4"/>
</dbReference>
<name>A0AAF0ELY9_9BASI</name>
<evidence type="ECO:0000313" key="7">
    <source>
        <dbReference type="EMBL" id="WFD27266.1"/>
    </source>
</evidence>
<sequence>MKALWLQRAQLWWKNHDLGNVLYDLAAPITANICLLPFVFVNSVEQWLGRRSFLIFVLMHLAFYPGGSTVGAHLELVFLGLLYASAWTALTFVIVCCQAWIEDGKPIYSSVKTRGIGAVYVFVTFFLSSTIWSRVPRLRPAMRVGMFAQTWAVTGSVSQITSRNFTDVFYPLLISALVSALSNLLFPRTAHGVYFRALSAALKAVSEAVDTAMSDFRQGLHSWSSKTMHQGAQTCVHINQSETLLLQLNHLEKQIRAMRWAVAAAQHEISWCRVHVNETAQFTPYVVHVLTWIRSGFGMALPSVAFEEELFDMAASTDDEATCEASSHLPTSSQPSEQWAERHADICSAKESLFSLETALRDSISMLIVMVDMSTGKAPPIRSEASRQFAEALNIGKSSEKRRNDTSTLIKDIQDRLDRAIETSHAGLQRLMRSRGFREYMCSFSAGESDHLATPLPSHAYTPTNGNQPSESFREPSLFTPEMYTLAQFAVSLLQLAQQTKNVWQLSQSTVMLLMERHQASLHFPGINFWQWINSSSGIGLFQASLFTDTLFPVLLMQQRRYGDNDAEGLSEDSEENNMANLFEDHDPQSRYKYYVTNVIKASRQAHGTREETWLGRRIKESLKRLSRSPSVLHARMWLALFFKSLKHSHHLQFALKLAGGVTLFCMIAFLQPSPDDWWLSENGQWMIISYIWCLEASTGDSLRISLCRLIGTILGVVCGLIAFEISRGNVYALSVLIVCFEIPASLLRMYFQYPPIGTVMGLTTPIVAIIPYLESRWSAPHVALVRGYMIILGILAALFVNTLFWPYHARTRLLQKLASTTTLLQGFYLSLSRQMFYGKFDLSPDTAARFQRLETDIQQHLTQCDALKTITAIEISLVPKPLAVIDRIYQRLQRIFVLFVVLRLSREMHLAQAHMEALSDVLPQRQELVSTVMLDLWMIGQSMITRSRMPQFAPSTRRAVDELNAAIALSYHEVIGDEKYFFSQRPRMYDGPVLRQRIATGLSANTDPILRTKSRSYAGTLYVLAEHSILSHVALSLEAVLHLLRFMLGELRFVQ</sequence>
<keyword evidence="3 5" id="KW-1133">Transmembrane helix</keyword>
<dbReference type="Pfam" id="PF13515">
    <property type="entry name" value="FUSC_2"/>
    <property type="match status" value="1"/>
</dbReference>
<evidence type="ECO:0000256" key="3">
    <source>
        <dbReference type="ARBA" id="ARBA00022989"/>
    </source>
</evidence>
<evidence type="ECO:0000256" key="1">
    <source>
        <dbReference type="ARBA" id="ARBA00004141"/>
    </source>
</evidence>
<feature type="transmembrane region" description="Helical" evidence="5">
    <location>
        <begin position="786"/>
        <end position="808"/>
    </location>
</feature>
<keyword evidence="2 5" id="KW-0812">Transmembrane</keyword>
<evidence type="ECO:0000259" key="6">
    <source>
        <dbReference type="Pfam" id="PF13515"/>
    </source>
</evidence>
<feature type="transmembrane region" description="Helical" evidence="5">
    <location>
        <begin position="731"/>
        <end position="751"/>
    </location>
</feature>
<dbReference type="InterPro" id="IPR049453">
    <property type="entry name" value="Memb_transporter_dom"/>
</dbReference>
<feature type="transmembrane region" description="Helical" evidence="5">
    <location>
        <begin position="168"/>
        <end position="186"/>
    </location>
</feature>
<dbReference type="GO" id="GO:0016020">
    <property type="term" value="C:membrane"/>
    <property type="evidence" value="ECO:0007669"/>
    <property type="project" value="UniProtKB-SubCell"/>
</dbReference>
<feature type="domain" description="Integral membrane bound transporter" evidence="6">
    <location>
        <begin position="681"/>
        <end position="801"/>
    </location>
</feature>
<dbReference type="EMBL" id="CP119895">
    <property type="protein sequence ID" value="WFD27266.1"/>
    <property type="molecule type" value="Genomic_DNA"/>
</dbReference>
<proteinExistence type="predicted"/>
<comment type="subcellular location">
    <subcellularLocation>
        <location evidence="1">Membrane</location>
        <topology evidence="1">Multi-pass membrane protein</topology>
    </subcellularLocation>
</comment>
<accession>A0AAF0ELY9</accession>
<keyword evidence="4 5" id="KW-0472">Membrane</keyword>
<protein>
    <recommendedName>
        <fullName evidence="6">Integral membrane bound transporter domain-containing protein</fullName>
    </recommendedName>
</protein>